<reference evidence="4 5" key="1">
    <citation type="submission" date="2017-02" db="EMBL/GenBank/DDBJ databases">
        <title>Whole genome sequencing of Metallibacterium scheffleri DSM 24874 (T).</title>
        <authorList>
            <person name="Kumar S."/>
            <person name="Patil P."/>
            <person name="Patil P.B."/>
        </authorList>
    </citation>
    <scope>NUCLEOTIDE SEQUENCE [LARGE SCALE GENOMIC DNA]</scope>
    <source>
        <strain evidence="4 5">DSM 24874</strain>
    </source>
</reference>
<evidence type="ECO:0000313" key="5">
    <source>
        <dbReference type="Proteomes" id="UP000307749"/>
    </source>
</evidence>
<dbReference type="InterPro" id="IPR011765">
    <property type="entry name" value="Pept_M16_N"/>
</dbReference>
<gene>
    <name evidence="4" type="ORF">B1806_09355</name>
</gene>
<dbReference type="OrthoDB" id="9811314at2"/>
<evidence type="ECO:0000313" key="4">
    <source>
        <dbReference type="EMBL" id="THD10263.1"/>
    </source>
</evidence>
<protein>
    <submittedName>
        <fullName evidence="4">Peptidase M16</fullName>
    </submittedName>
</protein>
<organism evidence="4 5">
    <name type="scientific">Metallibacterium scheffleri</name>
    <dbReference type="NCBI Taxonomy" id="993689"/>
    <lineage>
        <taxon>Bacteria</taxon>
        <taxon>Pseudomonadati</taxon>
        <taxon>Pseudomonadota</taxon>
        <taxon>Gammaproteobacteria</taxon>
        <taxon>Lysobacterales</taxon>
        <taxon>Rhodanobacteraceae</taxon>
        <taxon>Metallibacterium</taxon>
    </lineage>
</organism>
<dbReference type="Gene3D" id="3.30.830.10">
    <property type="entry name" value="Metalloenzyme, LuxS/M16 peptidase-like"/>
    <property type="match status" value="4"/>
</dbReference>
<comment type="caution">
    <text evidence="4">The sequence shown here is derived from an EMBL/GenBank/DDBJ whole genome shotgun (WGS) entry which is preliminary data.</text>
</comment>
<dbReference type="RefSeq" id="WP_081126091.1">
    <property type="nucleotide sequence ID" value="NZ_DAHXOC010000002.1"/>
</dbReference>
<dbReference type="InterPro" id="IPR050361">
    <property type="entry name" value="MPP/UQCRC_Complex"/>
</dbReference>
<keyword evidence="5" id="KW-1185">Reference proteome</keyword>
<keyword evidence="1" id="KW-0732">Signal</keyword>
<accession>A0A4S3KMW2</accession>
<name>A0A4S3KMW2_9GAMM</name>
<dbReference type="EMBL" id="MWQO01000032">
    <property type="protein sequence ID" value="THD10263.1"/>
    <property type="molecule type" value="Genomic_DNA"/>
</dbReference>
<dbReference type="Pfam" id="PF05193">
    <property type="entry name" value="Peptidase_M16_C"/>
    <property type="match status" value="2"/>
</dbReference>
<evidence type="ECO:0000259" key="3">
    <source>
        <dbReference type="Pfam" id="PF05193"/>
    </source>
</evidence>
<sequence>MIRLHRLLVVGLLLGCSGLVHARAERDGRTVTPAPVLAAVPTLAYTRYVLPNGLTLVVHEDHKAPVVAVSVWYHVGSKNEPAARSGFAHLFEHLMFQGSENHNDEYFRPFELAGATDQNGTTWLDRTNYFQTVPTTAVDMALWMESDRMGHLLGAIGQAQLDEQRGVVQNEKRQGENQPYGRVFTLLQANAFPANHPYHHTTIGSMADLNAAALGDVKNWFREYYGAANATVVLAGDITPAQAREKVLRYFGDIGPGPRLSRPQPWTAARTTSTRAVFPDKVPQTRIYREWNAPGLADADATLLDLATTALGGGKASRLYQRLVYRDKLADSVSMSVMPFELASMVMLQVSVRKGADPARVEAALDDELARFLATGPDADELARARTESRATFIRGIEKVGGFGGKATVLAEGQVYRKNPTAYLEDFAMLRAATPQAVRGAAQRWLGQGDFTLVVEPGSDVTASDAAYAKLQRGLPTAAGAPALKADAAAAYRAVASTAERKHGVPEVERFPDLDFPALQRATLSNGIPVVLAERHAVPVVNVELLFRGGYASDGGAGEPGRAGFAMAMLDEGTATLDSIAIARRLEQLGAQLGTSAGLDTTTAYLSALQDQLQPSLALLADIVQQPAFRDVDIERVRQQWLAGIAQEKAQPTGLALRIMPPLLYGKGHPYAIPFSGTGTEAAVQALKADDLRAYHAAVVRPDNVQILIAGDTTLAAILPRLEAAFGGWKVPATPRLELSVPAVATAQRPRVFLMDRPGAPQTLILAGLLAPPTASPDFLAINAMNEVFGGSFTSRLNMNLREDKHWAYGAGTLLRDAQGQRPFLAYAPVQTDKTAESVAEILRESQALIGAQPPSREEISKVKQSEVRKLPGTYESARAVLGAVAGIVQYARPDDYVQTLRKRIEALSDAQVQAAARAVVQPAHYTWVVVGDLNKIEQPIRALNLGEVQVIDSEGAILR</sequence>
<dbReference type="PANTHER" id="PTHR11851">
    <property type="entry name" value="METALLOPROTEASE"/>
    <property type="match status" value="1"/>
</dbReference>
<dbReference type="STRING" id="993689.GCA_002077135_00694"/>
<feature type="domain" description="Peptidase M16 N-terminal" evidence="2">
    <location>
        <begin position="530"/>
        <end position="649"/>
    </location>
</feature>
<evidence type="ECO:0000256" key="1">
    <source>
        <dbReference type="SAM" id="SignalP"/>
    </source>
</evidence>
<dbReference type="InterPro" id="IPR007863">
    <property type="entry name" value="Peptidase_M16_C"/>
</dbReference>
<dbReference type="GO" id="GO:0046872">
    <property type="term" value="F:metal ion binding"/>
    <property type="evidence" value="ECO:0007669"/>
    <property type="project" value="InterPro"/>
</dbReference>
<dbReference type="AlphaFoldDB" id="A0A4S3KMW2"/>
<feature type="chain" id="PRO_5020349344" evidence="1">
    <location>
        <begin position="23"/>
        <end position="960"/>
    </location>
</feature>
<proteinExistence type="predicted"/>
<feature type="signal peptide" evidence="1">
    <location>
        <begin position="1"/>
        <end position="22"/>
    </location>
</feature>
<feature type="domain" description="Peptidase M16 C-terminal" evidence="3">
    <location>
        <begin position="215"/>
        <end position="387"/>
    </location>
</feature>
<dbReference type="SUPFAM" id="SSF63411">
    <property type="entry name" value="LuxS/MPP-like metallohydrolase"/>
    <property type="match status" value="4"/>
</dbReference>
<evidence type="ECO:0000259" key="2">
    <source>
        <dbReference type="Pfam" id="PF00675"/>
    </source>
</evidence>
<dbReference type="Proteomes" id="UP000307749">
    <property type="component" value="Unassembled WGS sequence"/>
</dbReference>
<dbReference type="PANTHER" id="PTHR11851:SF224">
    <property type="entry name" value="PROCESSING PROTEASE"/>
    <property type="match status" value="1"/>
</dbReference>
<feature type="domain" description="Peptidase M16 C-terminal" evidence="3">
    <location>
        <begin position="687"/>
        <end position="865"/>
    </location>
</feature>
<feature type="domain" description="Peptidase M16 N-terminal" evidence="2">
    <location>
        <begin position="57"/>
        <end position="195"/>
    </location>
</feature>
<dbReference type="Pfam" id="PF00675">
    <property type="entry name" value="Peptidase_M16"/>
    <property type="match status" value="2"/>
</dbReference>
<dbReference type="InterPro" id="IPR011249">
    <property type="entry name" value="Metalloenz_LuxS/M16"/>
</dbReference>